<organism evidence="2 3">
    <name type="scientific">Paenirhodobacter huangdaonensis</name>
    <dbReference type="NCBI Taxonomy" id="2501515"/>
    <lineage>
        <taxon>Bacteria</taxon>
        <taxon>Pseudomonadati</taxon>
        <taxon>Pseudomonadota</taxon>
        <taxon>Alphaproteobacteria</taxon>
        <taxon>Rhodobacterales</taxon>
        <taxon>Rhodobacter group</taxon>
        <taxon>Paenirhodobacter</taxon>
    </lineage>
</organism>
<dbReference type="PANTHER" id="PTHR28047:SF5">
    <property type="entry name" value="PROTEIN DCG1"/>
    <property type="match status" value="1"/>
</dbReference>
<name>A0A3S4MCF4_9RHOB</name>
<evidence type="ECO:0000313" key="3">
    <source>
        <dbReference type="Proteomes" id="UP000288071"/>
    </source>
</evidence>
<sequence length="231" mass="23928">MTEAVLRPKTKDHTRRILIVNPNGNPDVTRLVAATARNLLSPSTQAEVLNPEGSPLSIETLNDRKVAEPLAIDLLAANRGYDAYIMACFDDIAVAGARRFLGAPIVCAAEAAVSVARLFAPRFTIVTTVAGMVPGINALVKSLGAERLCTVRAAGIGVASAASGGREIDQRLDECIRDARNFDGAGAIVMGSGGLTGRAATLMERHGIPVIDSIAAAISMGELAAGLRSGL</sequence>
<gene>
    <name evidence="2" type="ORF">EOW66_19405</name>
</gene>
<proteinExistence type="inferred from homology"/>
<dbReference type="EMBL" id="SAVA01000019">
    <property type="protein sequence ID" value="RWR47554.1"/>
    <property type="molecule type" value="Genomic_DNA"/>
</dbReference>
<dbReference type="PANTHER" id="PTHR28047">
    <property type="entry name" value="PROTEIN DCG1"/>
    <property type="match status" value="1"/>
</dbReference>
<keyword evidence="3" id="KW-1185">Reference proteome</keyword>
<evidence type="ECO:0000313" key="2">
    <source>
        <dbReference type="EMBL" id="RWR47554.1"/>
    </source>
</evidence>
<dbReference type="Gene3D" id="3.40.50.12500">
    <property type="match status" value="1"/>
</dbReference>
<dbReference type="GO" id="GO:0047661">
    <property type="term" value="F:amino-acid racemase activity"/>
    <property type="evidence" value="ECO:0007669"/>
    <property type="project" value="InterPro"/>
</dbReference>
<protein>
    <submittedName>
        <fullName evidence="2">Asp/Glu racemase</fullName>
    </submittedName>
</protein>
<dbReference type="RefSeq" id="WP_128157952.1">
    <property type="nucleotide sequence ID" value="NZ_JBHSOM010000017.1"/>
</dbReference>
<dbReference type="InterPro" id="IPR015942">
    <property type="entry name" value="Asp/Glu/hydantoin_racemase"/>
</dbReference>
<evidence type="ECO:0000256" key="1">
    <source>
        <dbReference type="ARBA" id="ARBA00038414"/>
    </source>
</evidence>
<comment type="caution">
    <text evidence="2">The sequence shown here is derived from an EMBL/GenBank/DDBJ whole genome shotgun (WGS) entry which is preliminary data.</text>
</comment>
<comment type="similarity">
    <text evidence="1">Belongs to the HyuE racemase family.</text>
</comment>
<dbReference type="InterPro" id="IPR052186">
    <property type="entry name" value="Hydantoin_racemase-like"/>
</dbReference>
<reference evidence="2 3" key="2">
    <citation type="submission" date="2019-01" db="EMBL/GenBank/DDBJ databases">
        <title>Sinorhodobacter populi sp. nov. isolated from the symptomatic bark tissue of Populus euramericana canker.</title>
        <authorList>
            <person name="Xu G."/>
        </authorList>
    </citation>
    <scope>NUCLEOTIDE SEQUENCE [LARGE SCALE GENOMIC DNA]</scope>
    <source>
        <strain evidence="2 3">CGMCC 1.12963</strain>
    </source>
</reference>
<dbReference type="Proteomes" id="UP000288071">
    <property type="component" value="Unassembled WGS sequence"/>
</dbReference>
<dbReference type="AlphaFoldDB" id="A0A3S4MCF4"/>
<dbReference type="Pfam" id="PF01177">
    <property type="entry name" value="Asp_Glu_race"/>
    <property type="match status" value="1"/>
</dbReference>
<reference evidence="3" key="1">
    <citation type="submission" date="2019-01" db="EMBL/GenBank/DDBJ databases">
        <title>Sinorhodobacter populi sp. nov. isolated from the symptomatic bark tissue of Populus euramericana canker.</title>
        <authorList>
            <person name="Li Y."/>
        </authorList>
    </citation>
    <scope>NUCLEOTIDE SEQUENCE [LARGE SCALE GENOMIC DNA]</scope>
    <source>
        <strain evidence="3">CGMCC 1.12963</strain>
    </source>
</reference>
<accession>A0A3S4MCF4</accession>
<dbReference type="InterPro" id="IPR053714">
    <property type="entry name" value="Iso_Racemase_Enz_sf"/>
</dbReference>